<proteinExistence type="predicted"/>
<evidence type="ECO:0000313" key="8">
    <source>
        <dbReference type="Proteomes" id="UP000265618"/>
    </source>
</evidence>
<dbReference type="GO" id="GO:0006364">
    <property type="term" value="P:rRNA processing"/>
    <property type="evidence" value="ECO:0007669"/>
    <property type="project" value="UniProtKB-KW"/>
</dbReference>
<dbReference type="GO" id="GO:0005634">
    <property type="term" value="C:nucleus"/>
    <property type="evidence" value="ECO:0007669"/>
    <property type="project" value="TreeGrafter"/>
</dbReference>
<dbReference type="Proteomes" id="UP000265618">
    <property type="component" value="Unassembled WGS sequence"/>
</dbReference>
<dbReference type="GO" id="GO:0004017">
    <property type="term" value="F:AMP kinase activity"/>
    <property type="evidence" value="ECO:0007669"/>
    <property type="project" value="InterPro"/>
</dbReference>
<evidence type="ECO:0000256" key="6">
    <source>
        <dbReference type="ARBA" id="ARBA00022840"/>
    </source>
</evidence>
<evidence type="ECO:0000256" key="3">
    <source>
        <dbReference type="ARBA" id="ARBA00022679"/>
    </source>
</evidence>
<dbReference type="AlphaFoldDB" id="A0A9K3D4S1"/>
<accession>A0A9K3D4S1</accession>
<keyword evidence="3" id="KW-0808">Transferase</keyword>
<protein>
    <recommendedName>
        <fullName evidence="9">Adenylate kinase</fullName>
    </recommendedName>
</protein>
<evidence type="ECO:0000256" key="5">
    <source>
        <dbReference type="ARBA" id="ARBA00022777"/>
    </source>
</evidence>
<evidence type="ECO:0000256" key="4">
    <source>
        <dbReference type="ARBA" id="ARBA00022741"/>
    </source>
</evidence>
<gene>
    <name evidence="7" type="ORF">KIPB_010012</name>
</gene>
<dbReference type="InterPro" id="IPR020618">
    <property type="entry name" value="Adenyl_kinase_AK6"/>
</dbReference>
<name>A0A9K3D4S1_9EUKA</name>
<reference evidence="7 8" key="1">
    <citation type="journal article" date="2018" name="PLoS ONE">
        <title>The draft genome of Kipferlia bialata reveals reductive genome evolution in fornicate parasites.</title>
        <authorList>
            <person name="Tanifuji G."/>
            <person name="Takabayashi S."/>
            <person name="Kume K."/>
            <person name="Takagi M."/>
            <person name="Nakayama T."/>
            <person name="Kamikawa R."/>
            <person name="Inagaki Y."/>
            <person name="Hashimoto T."/>
        </authorList>
    </citation>
    <scope>NUCLEOTIDE SEQUENCE [LARGE SCALE GENOMIC DNA]</scope>
    <source>
        <strain evidence="7">NY0173</strain>
    </source>
</reference>
<keyword evidence="1" id="KW-0690">Ribosome biogenesis</keyword>
<sequence>VIDNELFEEYDQEFDTHIPDEEKLLAHLTPIVEAGNVLIDHHTPDTLPEDWPDLVVVLRTRTDTIYDRLTERGYSKLKHSENMEAETMGVVEYDSFEYFGTDRVLVMQHNDEDENKAALEAVLKWIEDHKEDKK</sequence>
<dbReference type="GO" id="GO:0005524">
    <property type="term" value="F:ATP binding"/>
    <property type="evidence" value="ECO:0007669"/>
    <property type="project" value="UniProtKB-KW"/>
</dbReference>
<comment type="caution">
    <text evidence="7">The sequence shown here is derived from an EMBL/GenBank/DDBJ whole genome shotgun (WGS) entry which is preliminary data.</text>
</comment>
<dbReference type="EMBL" id="BDIP01003579">
    <property type="protein sequence ID" value="GIQ87878.1"/>
    <property type="molecule type" value="Genomic_DNA"/>
</dbReference>
<evidence type="ECO:0008006" key="9">
    <source>
        <dbReference type="Google" id="ProtNLM"/>
    </source>
</evidence>
<organism evidence="7 8">
    <name type="scientific">Kipferlia bialata</name>
    <dbReference type="NCBI Taxonomy" id="797122"/>
    <lineage>
        <taxon>Eukaryota</taxon>
        <taxon>Metamonada</taxon>
        <taxon>Carpediemonas-like organisms</taxon>
        <taxon>Kipferlia</taxon>
    </lineage>
</organism>
<dbReference type="GO" id="GO:0016887">
    <property type="term" value="F:ATP hydrolysis activity"/>
    <property type="evidence" value="ECO:0007669"/>
    <property type="project" value="InterPro"/>
</dbReference>
<keyword evidence="5" id="KW-0418">Kinase</keyword>
<keyword evidence="6" id="KW-0067">ATP-binding</keyword>
<feature type="non-terminal residue" evidence="7">
    <location>
        <position position="1"/>
    </location>
</feature>
<keyword evidence="8" id="KW-1185">Reference proteome</keyword>
<dbReference type="PANTHER" id="PTHR12595">
    <property type="entry name" value="POS9-ACTIVATING FACTOR FAP7-RELATED"/>
    <property type="match status" value="1"/>
</dbReference>
<dbReference type="InterPro" id="IPR027417">
    <property type="entry name" value="P-loop_NTPase"/>
</dbReference>
<dbReference type="OrthoDB" id="10251185at2759"/>
<evidence type="ECO:0000256" key="1">
    <source>
        <dbReference type="ARBA" id="ARBA00022517"/>
    </source>
</evidence>
<dbReference type="SUPFAM" id="SSF52540">
    <property type="entry name" value="P-loop containing nucleoside triphosphate hydrolases"/>
    <property type="match status" value="1"/>
</dbReference>
<evidence type="ECO:0000256" key="2">
    <source>
        <dbReference type="ARBA" id="ARBA00022552"/>
    </source>
</evidence>
<evidence type="ECO:0000313" key="7">
    <source>
        <dbReference type="EMBL" id="GIQ87878.1"/>
    </source>
</evidence>
<keyword evidence="2" id="KW-0698">rRNA processing</keyword>
<dbReference type="Pfam" id="PF13238">
    <property type="entry name" value="AAA_18"/>
    <property type="match status" value="1"/>
</dbReference>
<keyword evidence="4" id="KW-0547">Nucleotide-binding</keyword>
<dbReference type="Gene3D" id="3.40.50.300">
    <property type="entry name" value="P-loop containing nucleotide triphosphate hydrolases"/>
    <property type="match status" value="1"/>
</dbReference>
<dbReference type="GO" id="GO:0005737">
    <property type="term" value="C:cytoplasm"/>
    <property type="evidence" value="ECO:0007669"/>
    <property type="project" value="TreeGrafter"/>
</dbReference>
<dbReference type="PANTHER" id="PTHR12595:SF0">
    <property type="entry name" value="ADENYLATE KINASE ISOENZYME 6"/>
    <property type="match status" value="1"/>
</dbReference>